<comment type="caution">
    <text evidence="1">The sequence shown here is derived from an EMBL/GenBank/DDBJ whole genome shotgun (WGS) entry which is preliminary data.</text>
</comment>
<evidence type="ECO:0000313" key="1">
    <source>
        <dbReference type="EMBL" id="KKR86274.1"/>
    </source>
</evidence>
<dbReference type="AlphaFoldDB" id="A0A0G0UBC0"/>
<accession>A0A0G0UBC0</accession>
<gene>
    <name evidence="1" type="ORF">UU35_C0016G0021</name>
</gene>
<protein>
    <submittedName>
        <fullName evidence="1">Uncharacterized protein</fullName>
    </submittedName>
</protein>
<proteinExistence type="predicted"/>
<dbReference type="EMBL" id="LCAH01000016">
    <property type="protein sequence ID" value="KKR86274.1"/>
    <property type="molecule type" value="Genomic_DNA"/>
</dbReference>
<dbReference type="Proteomes" id="UP000034616">
    <property type="component" value="Unassembled WGS sequence"/>
</dbReference>
<reference evidence="1 2" key="1">
    <citation type="journal article" date="2015" name="Nature">
        <title>rRNA introns, odd ribosomes, and small enigmatic genomes across a large radiation of phyla.</title>
        <authorList>
            <person name="Brown C.T."/>
            <person name="Hug L.A."/>
            <person name="Thomas B.C."/>
            <person name="Sharon I."/>
            <person name="Castelle C.J."/>
            <person name="Singh A."/>
            <person name="Wilkins M.J."/>
            <person name="Williams K.H."/>
            <person name="Banfield J.F."/>
        </authorList>
    </citation>
    <scope>NUCLEOTIDE SEQUENCE [LARGE SCALE GENOMIC DNA]</scope>
</reference>
<evidence type="ECO:0000313" key="2">
    <source>
        <dbReference type="Proteomes" id="UP000034616"/>
    </source>
</evidence>
<name>A0A0G0UBC0_9BACT</name>
<organism evidence="1 2">
    <name type="scientific">Candidatus Uhrbacteria bacterium GW2011_GWC2_41_11</name>
    <dbReference type="NCBI Taxonomy" id="1618985"/>
    <lineage>
        <taxon>Bacteria</taxon>
        <taxon>Candidatus Uhriibacteriota</taxon>
    </lineage>
</organism>
<sequence>MSEQDSPFMIHILPRIAMTRGEFKKIAPRCSIALDGVVKGGPWFCSKTKRVNFDHHDGVVREATMSTAMQVYMAIKGGIMDFFQENGKLRIHIYINDTDQDTCLAVWYLLHYKLFEGVQSIPHMHRILALNDRMDVTGGAFPINLSERLLRERAWIFQPYMDLRKSGILARANEQILQDNLDAVLHRLDRYLMHDGEEIDLDTRHEILFDSPYFKIVNEIGGTEARCFLFTHGMNAYLSLVATRPDGRSVYTVGRRSQYIPFPVPKLFRDYNELEERKDVVIWDGSDIVGGSGREPCSGVPWEQLRDRTIWRLRKEKIWM</sequence>